<evidence type="ECO:0000313" key="12">
    <source>
        <dbReference type="EMBL" id="ABP67135.1"/>
    </source>
</evidence>
<comment type="pathway">
    <text evidence="1">Protein modification; [NiFe] hydrogenase maturation.</text>
</comment>
<dbReference type="GO" id="GO:0008270">
    <property type="term" value="F:zinc ion binding"/>
    <property type="evidence" value="ECO:0007669"/>
    <property type="project" value="UniProtKB-KW"/>
</dbReference>
<dbReference type="GO" id="GO:0051604">
    <property type="term" value="P:protein maturation"/>
    <property type="evidence" value="ECO:0007669"/>
    <property type="project" value="TreeGrafter"/>
</dbReference>
<feature type="domain" description="Acylphosphatase-like" evidence="10">
    <location>
        <begin position="5"/>
        <end position="92"/>
    </location>
</feature>
<dbReference type="Pfam" id="PF17788">
    <property type="entry name" value="HypF_C"/>
    <property type="match status" value="1"/>
</dbReference>
<feature type="active site" evidence="9">
    <location>
        <position position="20"/>
    </location>
</feature>
<dbReference type="GO" id="GO:0016743">
    <property type="term" value="F:carboxyl- or carbamoyltransferase activity"/>
    <property type="evidence" value="ECO:0007669"/>
    <property type="project" value="UniProtKB-UniRule"/>
</dbReference>
<dbReference type="STRING" id="351627.Csac_1542"/>
<gene>
    <name evidence="12" type="ordered locus">Csac_1542</name>
</gene>
<dbReference type="SUPFAM" id="SSF54975">
    <property type="entry name" value="Acylphosphatase/BLUF domain-like"/>
    <property type="match status" value="1"/>
</dbReference>
<dbReference type="EC" id="6.2.-.-" evidence="8"/>
<keyword evidence="9" id="KW-0378">Hydrolase</keyword>
<keyword evidence="13" id="KW-1185">Reference proteome</keyword>
<dbReference type="GO" id="GO:0003725">
    <property type="term" value="F:double-stranded RNA binding"/>
    <property type="evidence" value="ECO:0007669"/>
    <property type="project" value="InterPro"/>
</dbReference>
<dbReference type="KEGG" id="csc:Csac_1542"/>
<dbReference type="UniPathway" id="UPA00335"/>
<evidence type="ECO:0000256" key="2">
    <source>
        <dbReference type="ARBA" id="ARBA00008097"/>
    </source>
</evidence>
<evidence type="ECO:0000256" key="7">
    <source>
        <dbReference type="ARBA" id="ARBA00048220"/>
    </source>
</evidence>
<dbReference type="Proteomes" id="UP000000256">
    <property type="component" value="Chromosome"/>
</dbReference>
<evidence type="ECO:0000313" key="13">
    <source>
        <dbReference type="Proteomes" id="UP000000256"/>
    </source>
</evidence>
<comment type="catalytic activity">
    <reaction evidence="7">
        <text>C-terminal L-cysteinyl-[HypE protein] + carbamoyl phosphate + ATP + H2O = C-terminal S-carboxamide-L-cysteinyl-[HypE protein] + AMP + phosphate + diphosphate + H(+)</text>
        <dbReference type="Rhea" id="RHEA:55636"/>
        <dbReference type="Rhea" id="RHEA-COMP:14247"/>
        <dbReference type="Rhea" id="RHEA-COMP:14392"/>
        <dbReference type="ChEBI" id="CHEBI:15377"/>
        <dbReference type="ChEBI" id="CHEBI:15378"/>
        <dbReference type="ChEBI" id="CHEBI:30616"/>
        <dbReference type="ChEBI" id="CHEBI:33019"/>
        <dbReference type="ChEBI" id="CHEBI:43474"/>
        <dbReference type="ChEBI" id="CHEBI:58228"/>
        <dbReference type="ChEBI" id="CHEBI:76913"/>
        <dbReference type="ChEBI" id="CHEBI:139126"/>
        <dbReference type="ChEBI" id="CHEBI:456215"/>
    </reaction>
</comment>
<evidence type="ECO:0000259" key="10">
    <source>
        <dbReference type="PROSITE" id="PS51160"/>
    </source>
</evidence>
<evidence type="ECO:0000256" key="1">
    <source>
        <dbReference type="ARBA" id="ARBA00004711"/>
    </source>
</evidence>
<name>A4XJQ0_CALS8</name>
<dbReference type="SUPFAM" id="SSF55821">
    <property type="entry name" value="YrdC/RibB"/>
    <property type="match status" value="1"/>
</dbReference>
<dbReference type="PANTHER" id="PTHR42959">
    <property type="entry name" value="CARBAMOYLTRANSFERASE"/>
    <property type="match status" value="1"/>
</dbReference>
<dbReference type="HOGENOM" id="CLU_009164_0_0_9"/>
<dbReference type="InterPro" id="IPR051060">
    <property type="entry name" value="Carbamoyltrans_HypF-like"/>
</dbReference>
<evidence type="ECO:0000259" key="11">
    <source>
        <dbReference type="PROSITE" id="PS51163"/>
    </source>
</evidence>
<dbReference type="InterPro" id="IPR001792">
    <property type="entry name" value="Acylphosphatase-like_dom"/>
</dbReference>
<keyword evidence="6" id="KW-0862">Zinc</keyword>
<accession>A4XJQ0</accession>
<dbReference type="AlphaFoldDB" id="A4XJQ0"/>
<proteinExistence type="inferred from homology"/>
<evidence type="ECO:0000256" key="4">
    <source>
        <dbReference type="ARBA" id="ARBA00022723"/>
    </source>
</evidence>
<dbReference type="Gene3D" id="3.30.420.360">
    <property type="match status" value="1"/>
</dbReference>
<dbReference type="Gene3D" id="3.30.420.40">
    <property type="match status" value="1"/>
</dbReference>
<dbReference type="InterPro" id="IPR041440">
    <property type="entry name" value="HypF_C"/>
</dbReference>
<reference evidence="12 13" key="1">
    <citation type="journal article" date="2008" name="Appl. Environ. Microbiol.">
        <title>Hydrogenomics of the extremely thermophilic bacterium Caldicellulosiruptor saccharolyticus.</title>
        <authorList>
            <person name="van de Werken H.J."/>
            <person name="Verhaart M.R."/>
            <person name="VanFossen A.L."/>
            <person name="Willquist K."/>
            <person name="Lewis D.L."/>
            <person name="Nichols J.D."/>
            <person name="Goorissen H.P."/>
            <person name="Mongodin E.F."/>
            <person name="Nelson K.E."/>
            <person name="van Niel E.W."/>
            <person name="Stams A.J."/>
            <person name="Ward D.E."/>
            <person name="de Vos W.M."/>
            <person name="van der Oost J."/>
            <person name="Kelly R.M."/>
            <person name="Kengen S.W."/>
        </authorList>
    </citation>
    <scope>NUCLEOTIDE SEQUENCE [LARGE SCALE GENOMIC DNA]</scope>
    <source>
        <strain evidence="13">ATCC 43494 / DSM 8903 / Tp8T 6331</strain>
    </source>
</reference>
<dbReference type="InterPro" id="IPR011125">
    <property type="entry name" value="Znf_HypF"/>
</dbReference>
<dbReference type="InterPro" id="IPR036046">
    <property type="entry name" value="Acylphosphatase-like_dom_sf"/>
</dbReference>
<dbReference type="Pfam" id="PF22521">
    <property type="entry name" value="HypF_C_2"/>
    <property type="match status" value="1"/>
</dbReference>
<dbReference type="NCBIfam" id="TIGR00143">
    <property type="entry name" value="hypF"/>
    <property type="match status" value="1"/>
</dbReference>
<dbReference type="eggNOG" id="COG0068">
    <property type="taxonomic scope" value="Bacteria"/>
</dbReference>
<keyword evidence="4" id="KW-0479">Metal-binding</keyword>
<dbReference type="InterPro" id="IPR006070">
    <property type="entry name" value="Sua5-like_dom"/>
</dbReference>
<dbReference type="EMBL" id="CP000679">
    <property type="protein sequence ID" value="ABP67135.1"/>
    <property type="molecule type" value="Genomic_DNA"/>
</dbReference>
<dbReference type="InterPro" id="IPR004421">
    <property type="entry name" value="Carbamoyltransferase_HypF"/>
</dbReference>
<comment type="similarity">
    <text evidence="2 8">Belongs to the carbamoyltransferase HypF family.</text>
</comment>
<evidence type="ECO:0000256" key="6">
    <source>
        <dbReference type="ARBA" id="ARBA00022833"/>
    </source>
</evidence>
<feature type="active site" evidence="9">
    <location>
        <position position="38"/>
    </location>
</feature>
<evidence type="ECO:0000256" key="5">
    <source>
        <dbReference type="ARBA" id="ARBA00022771"/>
    </source>
</evidence>
<dbReference type="InterPro" id="IPR043129">
    <property type="entry name" value="ATPase_NBD"/>
</dbReference>
<dbReference type="PIRSF" id="PIRSF006256">
    <property type="entry name" value="CMPcnvr_hdrg_mat"/>
    <property type="match status" value="1"/>
</dbReference>
<dbReference type="Gene3D" id="3.30.110.120">
    <property type="match status" value="1"/>
</dbReference>
<dbReference type="InterPro" id="IPR055128">
    <property type="entry name" value="HypF_C_2"/>
</dbReference>
<evidence type="ECO:0000256" key="8">
    <source>
        <dbReference type="PIRNR" id="PIRNR006256"/>
    </source>
</evidence>
<dbReference type="GO" id="GO:0016874">
    <property type="term" value="F:ligase activity"/>
    <property type="evidence" value="ECO:0007669"/>
    <property type="project" value="UniProtKB-UniRule"/>
</dbReference>
<organism evidence="12 13">
    <name type="scientific">Caldicellulosiruptor saccharolyticus (strain ATCC 43494 / DSM 8903 / Tp8T 6331)</name>
    <dbReference type="NCBI Taxonomy" id="351627"/>
    <lineage>
        <taxon>Bacteria</taxon>
        <taxon>Bacillati</taxon>
        <taxon>Bacillota</taxon>
        <taxon>Bacillota incertae sedis</taxon>
        <taxon>Caldicellulosiruptorales</taxon>
        <taxon>Caldicellulosiruptoraceae</taxon>
        <taxon>Caldicellulosiruptor</taxon>
    </lineage>
</organism>
<dbReference type="Pfam" id="PF07503">
    <property type="entry name" value="zf-HYPF"/>
    <property type="match status" value="2"/>
</dbReference>
<evidence type="ECO:0000256" key="9">
    <source>
        <dbReference type="PROSITE-ProRule" id="PRU00520"/>
    </source>
</evidence>
<dbReference type="InterPro" id="IPR017945">
    <property type="entry name" value="DHBP_synth_RibB-like_a/b_dom"/>
</dbReference>
<keyword evidence="5" id="KW-0863">Zinc-finger</keyword>
<dbReference type="SUPFAM" id="SSF53067">
    <property type="entry name" value="Actin-like ATPase domain"/>
    <property type="match status" value="1"/>
</dbReference>
<feature type="domain" description="YrdC-like" evidence="11">
    <location>
        <begin position="204"/>
        <end position="388"/>
    </location>
</feature>
<dbReference type="PROSITE" id="PS51160">
    <property type="entry name" value="ACYLPHOSPHATASE_3"/>
    <property type="match status" value="1"/>
</dbReference>
<dbReference type="GO" id="GO:0003998">
    <property type="term" value="F:acylphosphatase activity"/>
    <property type="evidence" value="ECO:0007669"/>
    <property type="project" value="UniProtKB-EC"/>
</dbReference>
<dbReference type="Pfam" id="PF00708">
    <property type="entry name" value="Acylphosphatase"/>
    <property type="match status" value="1"/>
</dbReference>
<evidence type="ECO:0000256" key="3">
    <source>
        <dbReference type="ARBA" id="ARBA00022598"/>
    </source>
</evidence>
<comment type="catalytic activity">
    <reaction evidence="9">
        <text>an acyl phosphate + H2O = a carboxylate + phosphate + H(+)</text>
        <dbReference type="Rhea" id="RHEA:14965"/>
        <dbReference type="ChEBI" id="CHEBI:15377"/>
        <dbReference type="ChEBI" id="CHEBI:15378"/>
        <dbReference type="ChEBI" id="CHEBI:29067"/>
        <dbReference type="ChEBI" id="CHEBI:43474"/>
        <dbReference type="ChEBI" id="CHEBI:59918"/>
        <dbReference type="EC" id="3.6.1.7"/>
    </reaction>
</comment>
<dbReference type="Pfam" id="PF01300">
    <property type="entry name" value="Sua5_yciO_yrdC"/>
    <property type="match status" value="1"/>
</dbReference>
<dbReference type="Gene3D" id="3.90.870.50">
    <property type="match status" value="1"/>
</dbReference>
<protein>
    <recommendedName>
        <fullName evidence="8">Carbamoyltransferase</fullName>
        <ecNumber evidence="8">6.2.-.-</ecNumber>
    </recommendedName>
</protein>
<sequence length="757" mass="86732">MSMKRYRYIFRGLVQGVGFRPFIYNLAKDLGLVGFVKNIGEGVLAEFQGELKSTAAIDEYIEKKLPRNAKIETIEKYEIEPNFNEDDFYILDSSKGKISTIVPYDLGLCEECKREFYDKGHRHFMNPFISCINCGPRYTIIESLPYDRDRTSMKEFEFCCDCKKEYYTPDNRRFNAQSTTCPVCGPRLFLYSFVEKKHIDGSNLELLDRVCYEIEKGKIIAIKGIGGFHLVVDPYNKESVERLFRSKNREGKPLALVCKDIETVKKYCDVSEAEEEIFNSPRCPIILFERKTDHFLHVNAGLHTLGIMRAYTPILDYILTKTNRDLLIATSANLSGIPMIIDEDEALEKLCDIADFVLYHNRKIVRRCDDSVGFVLKDKFVLIRSGRGFAPITFKLKEKAVDKNILALGGHEKTTIALKKEDEVILSQYLGDLDTKEYIDFYEGSLIDLISLYDFDFDYIACDYHKDYYTTSLAQKIAKDQNKEVVFVQHHLAHIYSCMLEKNLQSCIGFAFDGTGLGLDGKIWGSEGFVIDGLEAKRVFHLQYYPLVGGQKAIKKPVRLAYYFSKIISPEFAESFFGGNEFLHQIFKTAQTFNYPLTSSMGRLFDIVGVLLGCGEKNSFEAQIPMLLETIADRNENGFYIFLMNFKHEIEINIVDILQQIIHDIKRNVDRRIISAKFHNTVAKIVVEVAKVLRENYNKDIVVLSGGVFQNKLLLSKTVSLLEEEGFKVFFNTVFPINDGGISAGQVYYTLQLLKNC</sequence>
<keyword evidence="3" id="KW-0436">Ligase</keyword>
<dbReference type="PROSITE" id="PS51163">
    <property type="entry name" value="YRDC"/>
    <property type="match status" value="1"/>
</dbReference>
<dbReference type="PANTHER" id="PTHR42959:SF1">
    <property type="entry name" value="CARBAMOYLTRANSFERASE HYPF"/>
    <property type="match status" value="1"/>
</dbReference>